<name>A0A1G2DYZ8_9BACT</name>
<dbReference type="SUPFAM" id="SSF52540">
    <property type="entry name" value="P-loop containing nucleoside triphosphate hydrolases"/>
    <property type="match status" value="1"/>
</dbReference>
<dbReference type="STRING" id="1801663.A2175_00445"/>
<dbReference type="InterPro" id="IPR027417">
    <property type="entry name" value="P-loop_NTPase"/>
</dbReference>
<dbReference type="InterPro" id="IPR041685">
    <property type="entry name" value="AAA_GajA/Old/RecF-like"/>
</dbReference>
<dbReference type="Pfam" id="PF13175">
    <property type="entry name" value="AAA_15"/>
    <property type="match status" value="1"/>
</dbReference>
<reference evidence="2 3" key="1">
    <citation type="journal article" date="2016" name="Nat. Commun.">
        <title>Thousands of microbial genomes shed light on interconnected biogeochemical processes in an aquifer system.</title>
        <authorList>
            <person name="Anantharaman K."/>
            <person name="Brown C.T."/>
            <person name="Hug L.A."/>
            <person name="Sharon I."/>
            <person name="Castelle C.J."/>
            <person name="Probst A.J."/>
            <person name="Thomas B.C."/>
            <person name="Singh A."/>
            <person name="Wilkins M.J."/>
            <person name="Karaoz U."/>
            <person name="Brodie E.L."/>
            <person name="Williams K.H."/>
            <person name="Hubbard S.S."/>
            <person name="Banfield J.F."/>
        </authorList>
    </citation>
    <scope>NUCLEOTIDE SEQUENCE [LARGE SCALE GENOMIC DNA]</scope>
</reference>
<proteinExistence type="predicted"/>
<evidence type="ECO:0000313" key="3">
    <source>
        <dbReference type="Proteomes" id="UP000176755"/>
    </source>
</evidence>
<feature type="domain" description="Endonuclease GajA/Old nuclease/RecF-like AAA" evidence="1">
    <location>
        <begin position="1"/>
        <end position="307"/>
    </location>
</feature>
<organism evidence="2 3">
    <name type="scientific">Candidatus Nealsonbacteria bacterium RBG_13_42_11</name>
    <dbReference type="NCBI Taxonomy" id="1801663"/>
    <lineage>
        <taxon>Bacteria</taxon>
        <taxon>Candidatus Nealsoniibacteriota</taxon>
    </lineage>
</organism>
<sequence length="585" mass="68219">MLISRLIIKNFRSIKNSEEITLTKLFAFIGKNNTGKSAILKALQVFWGKIEAKESDFHKNKVDENIEIEVFFKNYNDEKYKNLFLDKDGNEIEETKIKITISKDSSSGKLKEEFLLNDVEKSSTIRKNLPKILIIPDIRNPEKESTAGAKTYLKDLIDQIESQSSLEQEKQRKIEEVKNIIIKDIQDISKLTTENIQNILGDKCEVLINPSIDISKAVSYETDLIFGNIEEGNRVKLLSCGTGIQSIFILALLETYAQKNQYSDEILLIEEPEVYLHPELQRKMFKTLRNIADANQVIFTTHSPIMISEVWATESIRQVSLNDEGETIISQIKIEEVIDELGIRYEDILNPSLILFVEGDNDEKFFKNIGINNPKIKFINSDGLRAIHYFAYIKILTSDSVKNNFRIIADSDGLDSLVRHAEIEGSIRKEFKRPITINLDEKITVLPEYAPESYFLKTTILSKSFPKIKKEDIENFVDTYKQEYTEQRKIKNLTIERNRIDFQIYFNPKRIFEDFKKNNKKYDDFWRDKGNFLEVRKQIRKDCDHLKINKDKSHFDHIFENIDVEKDLPEELIVFKNEILKLLVN</sequence>
<comment type="caution">
    <text evidence="2">The sequence shown here is derived from an EMBL/GenBank/DDBJ whole genome shotgun (WGS) entry which is preliminary data.</text>
</comment>
<dbReference type="AlphaFoldDB" id="A0A1G2DYZ8"/>
<dbReference type="Proteomes" id="UP000176755">
    <property type="component" value="Unassembled WGS sequence"/>
</dbReference>
<evidence type="ECO:0000313" key="2">
    <source>
        <dbReference type="EMBL" id="OGZ18743.1"/>
    </source>
</evidence>
<dbReference type="PANTHER" id="PTHR43581">
    <property type="entry name" value="ATP/GTP PHOSPHATASE"/>
    <property type="match status" value="1"/>
</dbReference>
<dbReference type="PANTHER" id="PTHR43581:SF4">
    <property type="entry name" value="ATP_GTP PHOSPHATASE"/>
    <property type="match status" value="1"/>
</dbReference>
<dbReference type="InterPro" id="IPR051396">
    <property type="entry name" value="Bact_Antivir_Def_Nuclease"/>
</dbReference>
<accession>A0A1G2DYZ8</accession>
<gene>
    <name evidence="2" type="ORF">A2175_00445</name>
</gene>
<dbReference type="Gene3D" id="3.40.50.300">
    <property type="entry name" value="P-loop containing nucleotide triphosphate hydrolases"/>
    <property type="match status" value="1"/>
</dbReference>
<evidence type="ECO:0000259" key="1">
    <source>
        <dbReference type="Pfam" id="PF13175"/>
    </source>
</evidence>
<protein>
    <recommendedName>
        <fullName evidence="1">Endonuclease GajA/Old nuclease/RecF-like AAA domain-containing protein</fullName>
    </recommendedName>
</protein>
<dbReference type="EMBL" id="MHLY01000007">
    <property type="protein sequence ID" value="OGZ18743.1"/>
    <property type="molecule type" value="Genomic_DNA"/>
</dbReference>